<keyword evidence="9" id="KW-1185">Reference proteome</keyword>
<comment type="caution">
    <text evidence="8">The sequence shown here is derived from an EMBL/GenBank/DDBJ whole genome shotgun (WGS) entry which is preliminary data.</text>
</comment>
<protein>
    <recommendedName>
        <fullName evidence="6">TVP38/TMEM64 family membrane protein</fullName>
    </recommendedName>
</protein>
<organism evidence="8 9">
    <name type="scientific">Caldalkalibacillus horti</name>
    <dbReference type="NCBI Taxonomy" id="77523"/>
    <lineage>
        <taxon>Bacteria</taxon>
        <taxon>Bacillati</taxon>
        <taxon>Bacillota</taxon>
        <taxon>Bacilli</taxon>
        <taxon>Bacillales</taxon>
        <taxon>Bacillaceae</taxon>
        <taxon>Caldalkalibacillus</taxon>
    </lineage>
</organism>
<gene>
    <name evidence="8" type="ORF">J2S11_001930</name>
</gene>
<comment type="similarity">
    <text evidence="6">Belongs to the TVP38/TMEM64 family.</text>
</comment>
<evidence type="ECO:0000256" key="2">
    <source>
        <dbReference type="ARBA" id="ARBA00022475"/>
    </source>
</evidence>
<keyword evidence="4 6" id="KW-1133">Transmembrane helix</keyword>
<keyword evidence="2 6" id="KW-1003">Cell membrane</keyword>
<dbReference type="Pfam" id="PF09335">
    <property type="entry name" value="VTT_dom"/>
    <property type="match status" value="1"/>
</dbReference>
<feature type="transmembrane region" description="Helical" evidence="6">
    <location>
        <begin position="126"/>
        <end position="145"/>
    </location>
</feature>
<reference evidence="8 9" key="1">
    <citation type="submission" date="2023-07" db="EMBL/GenBank/DDBJ databases">
        <title>Genomic Encyclopedia of Type Strains, Phase IV (KMG-IV): sequencing the most valuable type-strain genomes for metagenomic binning, comparative biology and taxonomic classification.</title>
        <authorList>
            <person name="Goeker M."/>
        </authorList>
    </citation>
    <scope>NUCLEOTIDE SEQUENCE [LARGE SCALE GENOMIC DNA]</scope>
    <source>
        <strain evidence="8 9">DSM 12751</strain>
    </source>
</reference>
<dbReference type="Proteomes" id="UP001235840">
    <property type="component" value="Unassembled WGS sequence"/>
</dbReference>
<evidence type="ECO:0000256" key="6">
    <source>
        <dbReference type="RuleBase" id="RU366058"/>
    </source>
</evidence>
<feature type="transmembrane region" description="Helical" evidence="6">
    <location>
        <begin position="84"/>
        <end position="105"/>
    </location>
</feature>
<evidence type="ECO:0000259" key="7">
    <source>
        <dbReference type="Pfam" id="PF09335"/>
    </source>
</evidence>
<accession>A0ABT9VYF4</accession>
<dbReference type="EMBL" id="JAUSTY010000007">
    <property type="protein sequence ID" value="MDQ0166029.1"/>
    <property type="molecule type" value="Genomic_DNA"/>
</dbReference>
<keyword evidence="5 6" id="KW-0472">Membrane</keyword>
<evidence type="ECO:0000313" key="8">
    <source>
        <dbReference type="EMBL" id="MDQ0166029.1"/>
    </source>
</evidence>
<dbReference type="RefSeq" id="WP_307393935.1">
    <property type="nucleotide sequence ID" value="NZ_BAAADK010000048.1"/>
</dbReference>
<dbReference type="PANTHER" id="PTHR12677:SF59">
    <property type="entry name" value="GOLGI APPARATUS MEMBRANE PROTEIN TVP38-RELATED"/>
    <property type="match status" value="1"/>
</dbReference>
<sequence>MDWKKWLISLLLLIVIGSVILFGGIDLLFSNDIELFYEKIHGGIFFVLLLTLSLMIVQNLLTVFPVVILVLLNQWLFDFWLGFFWSWAGTVIGSIIVFMFSKNWFNSLIKNKRIQELFTRIRRHGIMAVFIARLIPIFPSNLINIASGLSGIGLREFFIGTIFGNMIFVFILSLIGTGFVEENNQQFLYWGLVLVVLMAWGAYVYWKKGFKRKEQAQE</sequence>
<evidence type="ECO:0000256" key="4">
    <source>
        <dbReference type="ARBA" id="ARBA00022989"/>
    </source>
</evidence>
<dbReference type="PANTHER" id="PTHR12677">
    <property type="entry name" value="GOLGI APPARATUS MEMBRANE PROTEIN TVP38-RELATED"/>
    <property type="match status" value="1"/>
</dbReference>
<evidence type="ECO:0000256" key="5">
    <source>
        <dbReference type="ARBA" id="ARBA00023136"/>
    </source>
</evidence>
<proteinExistence type="inferred from homology"/>
<feature type="transmembrane region" description="Helical" evidence="6">
    <location>
        <begin position="41"/>
        <end position="72"/>
    </location>
</feature>
<feature type="transmembrane region" description="Helical" evidence="6">
    <location>
        <begin position="187"/>
        <end position="206"/>
    </location>
</feature>
<evidence type="ECO:0000256" key="1">
    <source>
        <dbReference type="ARBA" id="ARBA00004651"/>
    </source>
</evidence>
<dbReference type="InterPro" id="IPR015414">
    <property type="entry name" value="TMEM64"/>
</dbReference>
<feature type="domain" description="VTT" evidence="7">
    <location>
        <begin position="64"/>
        <end position="176"/>
    </location>
</feature>
<evidence type="ECO:0000256" key="3">
    <source>
        <dbReference type="ARBA" id="ARBA00022692"/>
    </source>
</evidence>
<dbReference type="InterPro" id="IPR032816">
    <property type="entry name" value="VTT_dom"/>
</dbReference>
<keyword evidence="3 6" id="KW-0812">Transmembrane</keyword>
<name>A0ABT9VYF4_9BACI</name>
<feature type="transmembrane region" description="Helical" evidence="6">
    <location>
        <begin position="6"/>
        <end position="29"/>
    </location>
</feature>
<comment type="subcellular location">
    <subcellularLocation>
        <location evidence="1 6">Cell membrane</location>
        <topology evidence="1 6">Multi-pass membrane protein</topology>
    </subcellularLocation>
</comment>
<evidence type="ECO:0000313" key="9">
    <source>
        <dbReference type="Proteomes" id="UP001235840"/>
    </source>
</evidence>
<feature type="transmembrane region" description="Helical" evidence="6">
    <location>
        <begin position="157"/>
        <end position="180"/>
    </location>
</feature>